<evidence type="ECO:0000256" key="5">
    <source>
        <dbReference type="ARBA" id="ARBA00022833"/>
    </source>
</evidence>
<dbReference type="PANTHER" id="PTHR31005">
    <property type="entry name" value="DUF4139 DOMAIN-CONTAINING PROTEIN"/>
    <property type="match status" value="1"/>
</dbReference>
<dbReference type="GO" id="GO:0046872">
    <property type="term" value="F:metal ion binding"/>
    <property type="evidence" value="ECO:0007669"/>
    <property type="project" value="UniProtKB-KW"/>
</dbReference>
<dbReference type="Pfam" id="PF13598">
    <property type="entry name" value="DUF4139"/>
    <property type="match status" value="1"/>
</dbReference>
<evidence type="ECO:0000256" key="1">
    <source>
        <dbReference type="ARBA" id="ARBA00004123"/>
    </source>
</evidence>
<evidence type="ECO:0000256" key="8">
    <source>
        <dbReference type="ARBA" id="ARBA00023242"/>
    </source>
</evidence>
<name>A0A914QFT1_9BILA</name>
<keyword evidence="6" id="KW-0238">DNA-binding</keyword>
<evidence type="ECO:0000259" key="9">
    <source>
        <dbReference type="Pfam" id="PF13598"/>
    </source>
</evidence>
<accession>A0A914QFT1</accession>
<dbReference type="InterPro" id="IPR037291">
    <property type="entry name" value="DUF4139"/>
</dbReference>
<keyword evidence="4" id="KW-0677">Repeat</keyword>
<dbReference type="InterPro" id="IPR011935">
    <property type="entry name" value="CHP02231"/>
</dbReference>
<evidence type="ECO:0000256" key="4">
    <source>
        <dbReference type="ARBA" id="ARBA00022737"/>
    </source>
</evidence>
<proteinExistence type="predicted"/>
<keyword evidence="5" id="KW-0862">Zinc</keyword>
<keyword evidence="2" id="KW-0597">Phosphoprotein</keyword>
<evidence type="ECO:0000256" key="3">
    <source>
        <dbReference type="ARBA" id="ARBA00022723"/>
    </source>
</evidence>
<evidence type="ECO:0000256" key="6">
    <source>
        <dbReference type="ARBA" id="ARBA00023125"/>
    </source>
</evidence>
<comment type="subcellular location">
    <subcellularLocation>
        <location evidence="1">Nucleus</location>
    </subcellularLocation>
</comment>
<dbReference type="NCBIfam" id="TIGR02231">
    <property type="entry name" value="mucoidy inhibitor MuiA family protein"/>
    <property type="match status" value="1"/>
</dbReference>
<dbReference type="Proteomes" id="UP000887578">
    <property type="component" value="Unplaced"/>
</dbReference>
<evidence type="ECO:0000313" key="10">
    <source>
        <dbReference type="Proteomes" id="UP000887578"/>
    </source>
</evidence>
<evidence type="ECO:0000256" key="7">
    <source>
        <dbReference type="ARBA" id="ARBA00023163"/>
    </source>
</evidence>
<keyword evidence="10" id="KW-1185">Reference proteome</keyword>
<evidence type="ECO:0000313" key="11">
    <source>
        <dbReference type="WBParaSite" id="PDA_v2.g28298.t1"/>
    </source>
</evidence>
<dbReference type="PROSITE" id="PS00115">
    <property type="entry name" value="RNA_POL_II_REPEAT"/>
    <property type="match status" value="1"/>
</dbReference>
<reference evidence="11" key="1">
    <citation type="submission" date="2022-11" db="UniProtKB">
        <authorList>
            <consortium name="WormBaseParasite"/>
        </authorList>
    </citation>
    <scope>IDENTIFICATION</scope>
</reference>
<organism evidence="10 11">
    <name type="scientific">Panagrolaimus davidi</name>
    <dbReference type="NCBI Taxonomy" id="227884"/>
    <lineage>
        <taxon>Eukaryota</taxon>
        <taxon>Metazoa</taxon>
        <taxon>Ecdysozoa</taxon>
        <taxon>Nematoda</taxon>
        <taxon>Chromadorea</taxon>
        <taxon>Rhabditida</taxon>
        <taxon>Tylenchina</taxon>
        <taxon>Panagrolaimomorpha</taxon>
        <taxon>Panagrolaimoidea</taxon>
        <taxon>Panagrolaimidae</taxon>
        <taxon>Panagrolaimus</taxon>
    </lineage>
</organism>
<dbReference type="InterPro" id="IPR000684">
    <property type="entry name" value="RNA_pol_II_repeat_euk"/>
</dbReference>
<dbReference type="WBParaSite" id="PDA_v2.g28298.t1">
    <property type="protein sequence ID" value="PDA_v2.g28298.t1"/>
    <property type="gene ID" value="PDA_v2.g28298"/>
</dbReference>
<evidence type="ECO:0000256" key="2">
    <source>
        <dbReference type="ARBA" id="ARBA00022553"/>
    </source>
</evidence>
<feature type="domain" description="DUF4139" evidence="9">
    <location>
        <begin position="18"/>
        <end position="271"/>
    </location>
</feature>
<dbReference type="PANTHER" id="PTHR31005:SF8">
    <property type="entry name" value="DUF4139 DOMAIN-CONTAINING PROTEIN"/>
    <property type="match status" value="1"/>
</dbReference>
<sequence length="282" mass="31497">MSIELENQKDIDDVEVELNISYQVTNASWSPFYDIRVKAINDIHEMQLSYFGNIKQETGENWDNVVLSLSTAQPCLEGSLPKLGATVVRFHRRKQVKPYERGNQNFSPSYSPCSPGYSPTSPGYALTSPSYSPTSPTPPAKMKRIVTTAKENILSTIFTISNKKSIPTGSTNHKVTVTVETFQAYLRYHCVPKKDINVYLMATVINISDYPILAGPATIYVNNSMSAKIKLDSVSSGEKMECPLGVDKQVKVAYKPSKSFQSQVSLFYPKKCIHFPQNFLSL</sequence>
<keyword evidence="7" id="KW-0804">Transcription</keyword>
<protein>
    <submittedName>
        <fullName evidence="11">DUF4139 domain-containing protein</fullName>
    </submittedName>
</protein>
<keyword evidence="8" id="KW-0539">Nucleus</keyword>
<dbReference type="GO" id="GO:0005634">
    <property type="term" value="C:nucleus"/>
    <property type="evidence" value="ECO:0007669"/>
    <property type="project" value="UniProtKB-SubCell"/>
</dbReference>
<dbReference type="GO" id="GO:0006366">
    <property type="term" value="P:transcription by RNA polymerase II"/>
    <property type="evidence" value="ECO:0007669"/>
    <property type="project" value="InterPro"/>
</dbReference>
<keyword evidence="3" id="KW-0479">Metal-binding</keyword>
<dbReference type="AlphaFoldDB" id="A0A914QFT1"/>
<dbReference type="GO" id="GO:0003677">
    <property type="term" value="F:DNA binding"/>
    <property type="evidence" value="ECO:0007669"/>
    <property type="project" value="UniProtKB-KW"/>
</dbReference>